<dbReference type="AlphaFoldDB" id="A0A3G1KWX9"/>
<dbReference type="InterPro" id="IPR016300">
    <property type="entry name" value="ATPase_ArsA/GET3"/>
</dbReference>
<dbReference type="RefSeq" id="WP_148136283.1">
    <property type="nucleotide sequence ID" value="NZ_CP017634.1"/>
</dbReference>
<dbReference type="NCBIfam" id="TIGR00345">
    <property type="entry name" value="GET3_arsA_TRC40"/>
    <property type="match status" value="1"/>
</dbReference>
<evidence type="ECO:0000259" key="2">
    <source>
        <dbReference type="Pfam" id="PF02374"/>
    </source>
</evidence>
<protein>
    <recommendedName>
        <fullName evidence="2">ArsA/GET3 Anion-transporting ATPase-like domain-containing protein</fullName>
    </recommendedName>
</protein>
<proteinExistence type="inferred from homology"/>
<dbReference type="InterPro" id="IPR025723">
    <property type="entry name" value="ArsA/GET3_ATPase-like"/>
</dbReference>
<dbReference type="OrthoDB" id="9780677at2"/>
<accession>A0A3G1KWX9</accession>
<evidence type="ECO:0000313" key="4">
    <source>
        <dbReference type="Proteomes" id="UP000323521"/>
    </source>
</evidence>
<reference evidence="3 4" key="1">
    <citation type="submission" date="2016-10" db="EMBL/GenBank/DDBJ databases">
        <title>Complete Genome Sequence of Peptococcaceae strain DCMF.</title>
        <authorList>
            <person name="Edwards R.J."/>
            <person name="Holland S.I."/>
            <person name="Deshpande N.P."/>
            <person name="Wong Y.K."/>
            <person name="Ertan H."/>
            <person name="Manefield M."/>
            <person name="Russell T.L."/>
            <person name="Lee M.J."/>
        </authorList>
    </citation>
    <scope>NUCLEOTIDE SEQUENCE [LARGE SCALE GENOMIC DNA]</scope>
    <source>
        <strain evidence="3 4">DCMF</strain>
    </source>
</reference>
<dbReference type="Pfam" id="PF02374">
    <property type="entry name" value="ArsA_ATPase"/>
    <property type="match status" value="1"/>
</dbReference>
<dbReference type="GO" id="GO:0016887">
    <property type="term" value="F:ATP hydrolysis activity"/>
    <property type="evidence" value="ECO:0007669"/>
    <property type="project" value="InterPro"/>
</dbReference>
<evidence type="ECO:0000256" key="1">
    <source>
        <dbReference type="ARBA" id="ARBA00011040"/>
    </source>
</evidence>
<gene>
    <name evidence="3" type="ORF">DCMF_21265</name>
</gene>
<keyword evidence="4" id="KW-1185">Reference proteome</keyword>
<dbReference type="Proteomes" id="UP000323521">
    <property type="component" value="Chromosome"/>
</dbReference>
<dbReference type="Gene3D" id="3.40.50.300">
    <property type="entry name" value="P-loop containing nucleotide triphosphate hydrolases"/>
    <property type="match status" value="1"/>
</dbReference>
<dbReference type="InterPro" id="IPR027417">
    <property type="entry name" value="P-loop_NTPase"/>
</dbReference>
<name>A0A3G1KWX9_FORW1</name>
<dbReference type="SUPFAM" id="SSF52540">
    <property type="entry name" value="P-loop containing nucleoside triphosphate hydrolases"/>
    <property type="match status" value="1"/>
</dbReference>
<organism evidence="3 4">
    <name type="scientific">Formimonas warabiya</name>
    <dbReference type="NCBI Taxonomy" id="1761012"/>
    <lineage>
        <taxon>Bacteria</taxon>
        <taxon>Bacillati</taxon>
        <taxon>Bacillota</taxon>
        <taxon>Clostridia</taxon>
        <taxon>Eubacteriales</taxon>
        <taxon>Peptococcaceae</taxon>
        <taxon>Candidatus Formimonas</taxon>
    </lineage>
</organism>
<dbReference type="EMBL" id="CP017634">
    <property type="protein sequence ID" value="ATW26952.1"/>
    <property type="molecule type" value="Genomic_DNA"/>
</dbReference>
<dbReference type="KEGG" id="fwa:DCMF_21265"/>
<dbReference type="GO" id="GO:0005524">
    <property type="term" value="F:ATP binding"/>
    <property type="evidence" value="ECO:0007669"/>
    <property type="project" value="InterPro"/>
</dbReference>
<feature type="domain" description="ArsA/GET3 Anion-transporting ATPase-like" evidence="2">
    <location>
        <begin position="5"/>
        <end position="302"/>
    </location>
</feature>
<dbReference type="CDD" id="cd02035">
    <property type="entry name" value="ArsA"/>
    <property type="match status" value="1"/>
</dbReference>
<dbReference type="PANTHER" id="PTHR10803">
    <property type="entry name" value="ARSENICAL PUMP-DRIVING ATPASE ARSENITE-TRANSLOCATING ATPASE"/>
    <property type="match status" value="1"/>
</dbReference>
<dbReference type="PANTHER" id="PTHR10803:SF3">
    <property type="entry name" value="ATPASE GET3"/>
    <property type="match status" value="1"/>
</dbReference>
<sequence length="310" mass="35381">MSPLKFVLFCGKGGVGKTTMAASSAIYFALSGKKTLLFSTDPAHSLSDSLSQQIGSRLTGIKGVENLFAWEQDAEELMNELKNGYGEGILHFLTSCTYLDETDAQDLMDLTLPGLDELMGLKQIIDYLESDQFDLYVWDAAPTGHTLRLLQMPEIVDQWIKLAAQMRWKYRSMVGLLSGKDFSDRTDDFVFNLKKSIKKLNRYLTDPSICRMIAVTIPEYMAVNELDRMSAYLKTRSFPLRHILINQVIGADNQCLYCQNRRQEQEKYLQRIRVHYPGFCLTEVFQRPHEVKGRENLIDLHGEICPLLGE</sequence>
<comment type="similarity">
    <text evidence="1">Belongs to the arsA ATPase family.</text>
</comment>
<evidence type="ECO:0000313" key="3">
    <source>
        <dbReference type="EMBL" id="ATW26952.1"/>
    </source>
</evidence>